<protein>
    <submittedName>
        <fullName evidence="1">Pentatricopeptide repeat</fullName>
    </submittedName>
</protein>
<evidence type="ECO:0000313" key="1">
    <source>
        <dbReference type="EMBL" id="KAJ7979253.1"/>
    </source>
</evidence>
<dbReference type="GO" id="GO:0003723">
    <property type="term" value="F:RNA binding"/>
    <property type="evidence" value="ECO:0007669"/>
    <property type="project" value="InterPro"/>
</dbReference>
<dbReference type="KEGG" id="qsa:O6P43_002672"/>
<dbReference type="PANTHER" id="PTHR47926">
    <property type="entry name" value="PENTATRICOPEPTIDE REPEAT-CONTAINING PROTEIN"/>
    <property type="match status" value="1"/>
</dbReference>
<organism evidence="1 2">
    <name type="scientific">Quillaja saponaria</name>
    <name type="common">Soap bark tree</name>
    <dbReference type="NCBI Taxonomy" id="32244"/>
    <lineage>
        <taxon>Eukaryota</taxon>
        <taxon>Viridiplantae</taxon>
        <taxon>Streptophyta</taxon>
        <taxon>Embryophyta</taxon>
        <taxon>Tracheophyta</taxon>
        <taxon>Spermatophyta</taxon>
        <taxon>Magnoliopsida</taxon>
        <taxon>eudicotyledons</taxon>
        <taxon>Gunneridae</taxon>
        <taxon>Pentapetalae</taxon>
        <taxon>rosids</taxon>
        <taxon>fabids</taxon>
        <taxon>Fabales</taxon>
        <taxon>Quillajaceae</taxon>
        <taxon>Quillaja</taxon>
    </lineage>
</organism>
<proteinExistence type="predicted"/>
<dbReference type="PANTHER" id="PTHR47926:SF533">
    <property type="entry name" value="DYW DOMAIN-CONTAINING PROTEIN"/>
    <property type="match status" value="1"/>
</dbReference>
<accession>A0AAD7VKQ3</accession>
<evidence type="ECO:0000313" key="2">
    <source>
        <dbReference type="Proteomes" id="UP001163823"/>
    </source>
</evidence>
<comment type="caution">
    <text evidence="1">The sequence shown here is derived from an EMBL/GenBank/DDBJ whole genome shotgun (WGS) entry which is preliminary data.</text>
</comment>
<dbReference type="GO" id="GO:0009451">
    <property type="term" value="P:RNA modification"/>
    <property type="evidence" value="ECO:0007669"/>
    <property type="project" value="InterPro"/>
</dbReference>
<sequence length="142" mass="16049">MGMFYVLVVTWGFVEKGFDNYNSIILCLNIMIRPELDHCACMVDLLGRGLLDEARKFIASMSIAPDSAIWGALLGACRVHGNAEMGHRVGDRSHEKTEEIYLVWGEIVEKIKKFGYNAETKVVGFDVEEEEKEALIGYQYHS</sequence>
<dbReference type="Proteomes" id="UP001163823">
    <property type="component" value="Chromosome 2"/>
</dbReference>
<dbReference type="InterPro" id="IPR011990">
    <property type="entry name" value="TPR-like_helical_dom_sf"/>
</dbReference>
<keyword evidence="2" id="KW-1185">Reference proteome</keyword>
<dbReference type="AlphaFoldDB" id="A0AAD7VKQ3"/>
<dbReference type="Gene3D" id="1.25.40.10">
    <property type="entry name" value="Tetratricopeptide repeat domain"/>
    <property type="match status" value="1"/>
</dbReference>
<dbReference type="InterPro" id="IPR046960">
    <property type="entry name" value="PPR_At4g14850-like_plant"/>
</dbReference>
<reference evidence="1" key="1">
    <citation type="journal article" date="2023" name="Science">
        <title>Elucidation of the pathway for biosynthesis of saponin adjuvants from the soapbark tree.</title>
        <authorList>
            <person name="Reed J."/>
            <person name="Orme A."/>
            <person name="El-Demerdash A."/>
            <person name="Owen C."/>
            <person name="Martin L.B.B."/>
            <person name="Misra R.C."/>
            <person name="Kikuchi S."/>
            <person name="Rejzek M."/>
            <person name="Martin A.C."/>
            <person name="Harkess A."/>
            <person name="Leebens-Mack J."/>
            <person name="Louveau T."/>
            <person name="Stephenson M.J."/>
            <person name="Osbourn A."/>
        </authorList>
    </citation>
    <scope>NUCLEOTIDE SEQUENCE</scope>
    <source>
        <strain evidence="1">S10</strain>
    </source>
</reference>
<dbReference type="EMBL" id="JARAOO010000002">
    <property type="protein sequence ID" value="KAJ7979253.1"/>
    <property type="molecule type" value="Genomic_DNA"/>
</dbReference>
<name>A0AAD7VKQ3_QUISA</name>
<gene>
    <name evidence="1" type="ORF">O6P43_002672</name>
</gene>